<reference evidence="2" key="7">
    <citation type="journal article" date="2005" name="Science">
        <title>The Transcriptional Landscape of the Mammalian Genome.</title>
        <authorList>
            <consortium name="The FANTOM Consortium"/>
            <consortium name="Riken Genome Exploration Research Group and Genome Science Group (Genome Network Project Core Group)"/>
        </authorList>
    </citation>
    <scope>NUCLEOTIDE SEQUENCE</scope>
    <source>
        <strain evidence="2">C57BL/6J</strain>
        <tissue evidence="2">Ovary and uterus</tissue>
    </source>
</reference>
<reference evidence="2" key="6">
    <citation type="submission" date="2004-04" db="EMBL/GenBank/DDBJ databases">
        <authorList>
            <person name="Arakawa T."/>
            <person name="Carninci P."/>
            <person name="Fukuda S."/>
            <person name="Hashizume W."/>
            <person name="Hayashida K."/>
            <person name="Hori F."/>
            <person name="Iida J."/>
            <person name="Imamura K."/>
            <person name="Imotani K."/>
            <person name="Itoh M."/>
            <person name="Kanagawa S."/>
            <person name="Kawai J."/>
            <person name="Kojima M."/>
            <person name="Konno H."/>
            <person name="Murata M."/>
            <person name="Nakamura M."/>
            <person name="Ninomiya N."/>
            <person name="Nishiyori H."/>
            <person name="Nomura K."/>
            <person name="Ohno M."/>
            <person name="Sakazume N."/>
            <person name="Sano H."/>
            <person name="Sasaki D."/>
            <person name="Shibata K."/>
            <person name="Shiraki T."/>
            <person name="Tagami M."/>
            <person name="Tagami Y."/>
            <person name="Waki K."/>
            <person name="Watahiki A."/>
            <person name="Muramatsu M."/>
            <person name="Hayashizaki Y."/>
        </authorList>
    </citation>
    <scope>NUCLEOTIDE SEQUENCE</scope>
    <source>
        <strain evidence="2">C57BL/6J</strain>
        <tissue evidence="2">Ovary and uterus</tissue>
    </source>
</reference>
<reference evidence="2" key="2">
    <citation type="journal article" date="2000" name="Genome Res.">
        <title>Normalization and subtraction of cap-trapper-selected cDNAs to prepare full-length cDNA libraries for rapid discovery of new genes.</title>
        <authorList>
            <person name="Carninci P."/>
            <person name="Shibata Y."/>
            <person name="Hayatsu N."/>
            <person name="Sugahara Y."/>
            <person name="Shibata K."/>
            <person name="Itoh M."/>
            <person name="Konno H."/>
            <person name="Okazaki Y."/>
            <person name="Muramatsu M."/>
            <person name="Hayashizaki Y."/>
        </authorList>
    </citation>
    <scope>NUCLEOTIDE SEQUENCE</scope>
    <source>
        <strain evidence="2">C57BL/6J</strain>
        <tissue evidence="2">Ovary and uterus</tissue>
    </source>
</reference>
<dbReference type="EMBL" id="AK165776">
    <property type="protein sequence ID" value="BAE38376.1"/>
    <property type="molecule type" value="mRNA"/>
</dbReference>
<reference evidence="2" key="1">
    <citation type="journal article" date="1999" name="Methods Enzymol.">
        <title>High-efficiency full-length cDNA cloning.</title>
        <authorList>
            <person name="Carninci P."/>
            <person name="Hayashizaki Y."/>
        </authorList>
    </citation>
    <scope>NUCLEOTIDE SEQUENCE</scope>
    <source>
        <strain evidence="2">C57BL/6J</strain>
        <tissue evidence="2">Ovary and uterus</tissue>
    </source>
</reference>
<evidence type="ECO:0000256" key="1">
    <source>
        <dbReference type="SAM" id="MobiDB-lite"/>
    </source>
</evidence>
<reference evidence="2" key="4">
    <citation type="journal article" date="2001" name="Nature">
        <title>Functional annotation of a full-length mouse cDNA collection.</title>
        <authorList>
            <consortium name="The RIKEN Genome Exploration Research Group Phase II Team and the FANTOM Consortium"/>
        </authorList>
    </citation>
    <scope>NUCLEOTIDE SEQUENCE</scope>
    <source>
        <strain evidence="2">C57BL/6J</strain>
        <tissue evidence="2">Ovary and uterus</tissue>
    </source>
</reference>
<reference evidence="2" key="3">
    <citation type="journal article" date="2000" name="Genome Res.">
        <title>RIKEN integrated sequence analysis (RISA) system--384-format sequencing pipeline with 384 multicapillary sequencer.</title>
        <authorList>
            <person name="Shibata K."/>
            <person name="Itoh M."/>
            <person name="Aizawa K."/>
            <person name="Nagaoka S."/>
            <person name="Sasaki N."/>
            <person name="Carninci P."/>
            <person name="Konno H."/>
            <person name="Akiyama J."/>
            <person name="Nishi K."/>
            <person name="Kitsunai T."/>
            <person name="Tashiro H."/>
            <person name="Itoh M."/>
            <person name="Sumi N."/>
            <person name="Ishii Y."/>
            <person name="Nakamura S."/>
            <person name="Hazama M."/>
            <person name="Nishine T."/>
            <person name="Harada A."/>
            <person name="Yamamoto R."/>
            <person name="Matsumoto H."/>
            <person name="Sakaguchi S."/>
            <person name="Ikegami T."/>
            <person name="Kashiwagi K."/>
            <person name="Fujiwake S."/>
            <person name="Inoue K."/>
            <person name="Togawa Y."/>
            <person name="Izawa M."/>
            <person name="Ohara E."/>
            <person name="Watahiki M."/>
            <person name="Yoneda Y."/>
            <person name="Ishikawa T."/>
            <person name="Ozawa K."/>
            <person name="Tanaka T."/>
            <person name="Matsuura S."/>
            <person name="Kawai J."/>
            <person name="Okazaki Y."/>
            <person name="Muramatsu M."/>
            <person name="Inoue Y."/>
            <person name="Kira A."/>
            <person name="Hayashizaki Y."/>
        </authorList>
    </citation>
    <scope>NUCLEOTIDE SEQUENCE</scope>
    <source>
        <strain evidence="2">C57BL/6J</strain>
        <tissue evidence="2">Ovary and uterus</tissue>
    </source>
</reference>
<feature type="region of interest" description="Disordered" evidence="1">
    <location>
        <begin position="109"/>
        <end position="155"/>
    </location>
</feature>
<reference evidence="2" key="8">
    <citation type="journal article" date="2005" name="Science">
        <title>Antisense Transcription in the Mammalian Transcriptome.</title>
        <authorList>
            <consortium name="RIKEN Genome Exploration Research Group and Genome Science Group (Genome Network Project Core Group) and the FANTOM Consortium"/>
        </authorList>
    </citation>
    <scope>NUCLEOTIDE SEQUENCE</scope>
    <source>
        <strain evidence="2">C57BL/6J</strain>
        <tissue evidence="2">Ovary and uterus</tissue>
    </source>
</reference>
<feature type="non-terminal residue" evidence="2">
    <location>
        <position position="1"/>
    </location>
</feature>
<feature type="region of interest" description="Disordered" evidence="1">
    <location>
        <begin position="1"/>
        <end position="56"/>
    </location>
</feature>
<dbReference type="AGR" id="MGI:3697426"/>
<dbReference type="AlphaFoldDB" id="Q3TMR5"/>
<dbReference type="MGI" id="MGI:3697426">
    <property type="gene designation" value="B430219N15Rik"/>
</dbReference>
<organism evidence="2">
    <name type="scientific">Mus musculus</name>
    <name type="common">Mouse</name>
    <dbReference type="NCBI Taxonomy" id="10090"/>
    <lineage>
        <taxon>Eukaryota</taxon>
        <taxon>Metazoa</taxon>
        <taxon>Chordata</taxon>
        <taxon>Craniata</taxon>
        <taxon>Vertebrata</taxon>
        <taxon>Euteleostomi</taxon>
        <taxon>Mammalia</taxon>
        <taxon>Eutheria</taxon>
        <taxon>Euarchontoglires</taxon>
        <taxon>Glires</taxon>
        <taxon>Rodentia</taxon>
        <taxon>Myomorpha</taxon>
        <taxon>Muroidea</taxon>
        <taxon>Muridae</taxon>
        <taxon>Murinae</taxon>
        <taxon>Mus</taxon>
        <taxon>Mus</taxon>
    </lineage>
</organism>
<evidence type="ECO:0000313" key="2">
    <source>
        <dbReference type="EMBL" id="BAE38376.1"/>
    </source>
</evidence>
<protein>
    <submittedName>
        <fullName evidence="2">Uncharacterized protein</fullName>
    </submittedName>
</protein>
<name>Q3TMR5_MOUSE</name>
<proteinExistence type="evidence at transcript level"/>
<sequence length="186" mass="19705">LQPPSVASPSGPETKKGTPSWSRPSRHRWPGKLLIGQHKHLQGPGPGANPGRSHYKRPKSLAITHFRQQNLAGSEPIREALGNSSSMAAVLTTLSRTPARLPCVPFRGTHPTRHPGKPPLSLPAARPGPAPHSRLSTCGRGQRHPARAPGGPGRGAACCGRPALPAGLWTAAWARWWSAIPRLAAL</sequence>
<gene>
    <name evidence="3" type="primary">B430219N15Rik</name>
    <name evidence="3" type="synonym">BC013529</name>
</gene>
<accession>Q3TMR5</accession>
<reference evidence="2" key="5">
    <citation type="journal article" date="2002" name="Nature">
        <title>Analysis of the mouse transcriptome based on functional annotation of 60,770 full-length cDNAs.</title>
        <authorList>
            <consortium name="The FANTOM Consortium and the RIKEN Genome Exploration Research Group Phase I and II Team"/>
        </authorList>
    </citation>
    <scope>NUCLEOTIDE SEQUENCE</scope>
    <source>
        <strain evidence="2">C57BL/6J</strain>
        <tissue evidence="2">Ovary and uterus</tissue>
    </source>
</reference>
<feature type="compositionally biased region" description="Pro residues" evidence="1">
    <location>
        <begin position="117"/>
        <end position="130"/>
    </location>
</feature>
<evidence type="ECO:0000313" key="3">
    <source>
        <dbReference type="MGI" id="MGI:3697426"/>
    </source>
</evidence>